<dbReference type="SUPFAM" id="SSF56399">
    <property type="entry name" value="ADP-ribosylation"/>
    <property type="match status" value="1"/>
</dbReference>
<name>V4RLE8_9HYPH</name>
<keyword evidence="2" id="KW-1185">Reference proteome</keyword>
<dbReference type="Pfam" id="PF06108">
    <property type="entry name" value="DUF952"/>
    <property type="match status" value="1"/>
</dbReference>
<accession>V4RLE8</accession>
<dbReference type="eggNOG" id="COG3502">
    <property type="taxonomic scope" value="Bacteria"/>
</dbReference>
<protein>
    <recommendedName>
        <fullName evidence="3">Glutathione S-transferase domain protein</fullName>
    </recommendedName>
</protein>
<evidence type="ECO:0000313" key="1">
    <source>
        <dbReference type="EMBL" id="ESR26139.1"/>
    </source>
</evidence>
<dbReference type="Proteomes" id="UP000017819">
    <property type="component" value="Unassembled WGS sequence"/>
</dbReference>
<dbReference type="PANTHER" id="PTHR34129">
    <property type="entry name" value="BLR1139 PROTEIN"/>
    <property type="match status" value="1"/>
</dbReference>
<dbReference type="Gene3D" id="3.20.170.20">
    <property type="entry name" value="Protein of unknown function DUF952"/>
    <property type="match status" value="1"/>
</dbReference>
<dbReference type="EMBL" id="AWXZ01000016">
    <property type="protein sequence ID" value="ESR26139.1"/>
    <property type="molecule type" value="Genomic_DNA"/>
</dbReference>
<evidence type="ECO:0008006" key="3">
    <source>
        <dbReference type="Google" id="ProtNLM"/>
    </source>
</evidence>
<dbReference type="STRING" id="631454.N177_0998"/>
<sequence>MKRARLRSSFGASEAAEFSSLVPYIVYKICSADEWRTAEERGEFDGNPDDERDGFVHLSNADQVEGTLEKHFAGRKDLVLIGFDADALPSLRWEPSRRGEMFPHHYGSLPLAAVFSVEPITAPDDGEAAEEA</sequence>
<comment type="caution">
    <text evidence="1">The sequence shown here is derived from an EMBL/GenBank/DDBJ whole genome shotgun (WGS) entry which is preliminary data.</text>
</comment>
<dbReference type="PANTHER" id="PTHR34129:SF1">
    <property type="entry name" value="DUF952 DOMAIN-CONTAINING PROTEIN"/>
    <property type="match status" value="1"/>
</dbReference>
<reference evidence="1 2" key="1">
    <citation type="journal article" date="2014" name="Genome Announc.">
        <title>Draft Genome Sequence of Lutibaculum baratangense Strain AMV1T, Isolated from a Mud Volcano in Andamans, India.</title>
        <authorList>
            <person name="Singh A."/>
            <person name="Sreenivas A."/>
            <person name="Sathyanarayana Reddy G."/>
            <person name="Pinnaka A.K."/>
            <person name="Shivaji S."/>
        </authorList>
    </citation>
    <scope>NUCLEOTIDE SEQUENCE [LARGE SCALE GENOMIC DNA]</scope>
    <source>
        <strain evidence="1 2">AMV1</strain>
    </source>
</reference>
<organism evidence="1 2">
    <name type="scientific">Lutibaculum baratangense AMV1</name>
    <dbReference type="NCBI Taxonomy" id="631454"/>
    <lineage>
        <taxon>Bacteria</taxon>
        <taxon>Pseudomonadati</taxon>
        <taxon>Pseudomonadota</taxon>
        <taxon>Alphaproteobacteria</taxon>
        <taxon>Hyphomicrobiales</taxon>
        <taxon>Tepidamorphaceae</taxon>
        <taxon>Lutibaculum</taxon>
    </lineage>
</organism>
<dbReference type="InterPro" id="IPR009297">
    <property type="entry name" value="DUF952"/>
</dbReference>
<proteinExistence type="predicted"/>
<gene>
    <name evidence="1" type="ORF">N177_0998</name>
</gene>
<dbReference type="AlphaFoldDB" id="V4RLE8"/>
<evidence type="ECO:0000313" key="2">
    <source>
        <dbReference type="Proteomes" id="UP000017819"/>
    </source>
</evidence>